<dbReference type="EMBL" id="ADFV01061385">
    <property type="status" value="NOT_ANNOTATED_CDS"/>
    <property type="molecule type" value="Genomic_DNA"/>
</dbReference>
<evidence type="ECO:0000313" key="4">
    <source>
        <dbReference type="Ensembl" id="ENSNLEP00000035438.1"/>
    </source>
</evidence>
<dbReference type="SUPFAM" id="SSF56436">
    <property type="entry name" value="C-type lectin-like"/>
    <property type="match status" value="2"/>
</dbReference>
<dbReference type="EMBL" id="ADFV01061384">
    <property type="status" value="NOT_ANNOTATED_CDS"/>
    <property type="molecule type" value="Genomic_DNA"/>
</dbReference>
<keyword evidence="1" id="KW-0430">Lectin</keyword>
<protein>
    <submittedName>
        <fullName evidence="4">Mannose receptor C-type 2</fullName>
    </submittedName>
</protein>
<reference evidence="4 5" key="1">
    <citation type="submission" date="2012-10" db="EMBL/GenBank/DDBJ databases">
        <authorList>
            <consortium name="Gibbon Genome Sequencing Consortium"/>
        </authorList>
    </citation>
    <scope>NUCLEOTIDE SEQUENCE [LARGE SCALE GENOMIC DNA]</scope>
</reference>
<feature type="domain" description="C-type lectin" evidence="3">
    <location>
        <begin position="134"/>
        <end position="246"/>
    </location>
</feature>
<dbReference type="InterPro" id="IPR050111">
    <property type="entry name" value="C-type_lectin/snaclec_domain"/>
</dbReference>
<dbReference type="InterPro" id="IPR016186">
    <property type="entry name" value="C-type_lectin-like/link_sf"/>
</dbReference>
<dbReference type="Ensembl" id="ENSNLET00000047557.1">
    <property type="protein sequence ID" value="ENSNLEP00000035438.1"/>
    <property type="gene ID" value="ENSNLEG00000004611.3"/>
</dbReference>
<dbReference type="CDD" id="cd00037">
    <property type="entry name" value="CLECT"/>
    <property type="match status" value="1"/>
</dbReference>
<sequence>IPTGHLGSPLALALLPAATNRPAVRWSCTAPQPTSLAAGTIGAARRRPMASSARRARVCVTSHLGNPSGALDGEPQQPGGCTYVDVDGAWRTTSCDTKLQGAVCGVSSGPPPPPRISYHGSCPQGLADSAWIPFREHCYSFHMELLLGHKEARQRCQRAGGAVLSILDEMENVFVWEHLQSYEGQSRGAWLGMNFNPKGGTLVWQDNTAVNYSNWGPPGLGPSMLSHNSCYWIQSNSGLWRPGACSNITMGVVCKLPRGERQAGPRSASFHPVPLVLGWGWGLLHNCRGHSRWEGLNRPDCGQLGPPG</sequence>
<dbReference type="EMBL" id="ADFV01061383">
    <property type="status" value="NOT_ANNOTATED_CDS"/>
    <property type="molecule type" value="Genomic_DNA"/>
</dbReference>
<reference evidence="4" key="3">
    <citation type="submission" date="2025-09" db="UniProtKB">
        <authorList>
            <consortium name="Ensembl"/>
        </authorList>
    </citation>
    <scope>IDENTIFICATION</scope>
</reference>
<dbReference type="EMBL" id="ADFV01061387">
    <property type="status" value="NOT_ANNOTATED_CDS"/>
    <property type="molecule type" value="Genomic_DNA"/>
</dbReference>
<dbReference type="EMBL" id="ADFV01061386">
    <property type="status" value="NOT_ANNOTATED_CDS"/>
    <property type="molecule type" value="Genomic_DNA"/>
</dbReference>
<dbReference type="FunFam" id="3.10.100.10:FF:000029">
    <property type="entry name" value="Mannose receptor C type 2"/>
    <property type="match status" value="1"/>
</dbReference>
<dbReference type="EMBL" id="ADFV01061382">
    <property type="status" value="NOT_ANNOTATED_CDS"/>
    <property type="molecule type" value="Genomic_DNA"/>
</dbReference>
<accession>A0A2I3GVN3</accession>
<dbReference type="SMART" id="SM00034">
    <property type="entry name" value="CLECT"/>
    <property type="match status" value="1"/>
</dbReference>
<evidence type="ECO:0000259" key="3">
    <source>
        <dbReference type="PROSITE" id="PS50041"/>
    </source>
</evidence>
<dbReference type="Gene3D" id="3.10.100.10">
    <property type="entry name" value="Mannose-Binding Protein A, subunit A"/>
    <property type="match status" value="1"/>
</dbReference>
<evidence type="ECO:0000256" key="1">
    <source>
        <dbReference type="ARBA" id="ARBA00022734"/>
    </source>
</evidence>
<evidence type="ECO:0000256" key="2">
    <source>
        <dbReference type="ARBA" id="ARBA00023035"/>
    </source>
</evidence>
<dbReference type="InterPro" id="IPR016187">
    <property type="entry name" value="CTDL_fold"/>
</dbReference>
<dbReference type="AlphaFoldDB" id="A0A2I3GVN3"/>
<name>A0A2I3GVN3_NOMLE</name>
<dbReference type="GeneTree" id="ENSGT01050000244842"/>
<dbReference type="GO" id="GO:0005537">
    <property type="term" value="F:D-mannose binding"/>
    <property type="evidence" value="ECO:0007669"/>
    <property type="project" value="UniProtKB-KW"/>
</dbReference>
<evidence type="ECO:0000313" key="5">
    <source>
        <dbReference type="Proteomes" id="UP000001073"/>
    </source>
</evidence>
<gene>
    <name evidence="4" type="primary">MRC2</name>
</gene>
<keyword evidence="2" id="KW-0465">Mannose-binding</keyword>
<keyword evidence="5" id="KW-1185">Reference proteome</keyword>
<reference evidence="4" key="2">
    <citation type="submission" date="2025-08" db="UniProtKB">
        <authorList>
            <consortium name="Ensembl"/>
        </authorList>
    </citation>
    <scope>IDENTIFICATION</scope>
</reference>
<dbReference type="Proteomes" id="UP000001073">
    <property type="component" value="Chromosome 19"/>
</dbReference>
<dbReference type="Pfam" id="PF00059">
    <property type="entry name" value="Lectin_C"/>
    <property type="match status" value="1"/>
</dbReference>
<dbReference type="PANTHER" id="PTHR22803">
    <property type="entry name" value="MANNOSE, PHOSPHOLIPASE, LECTIN RECEPTOR RELATED"/>
    <property type="match status" value="1"/>
</dbReference>
<dbReference type="PROSITE" id="PS50041">
    <property type="entry name" value="C_TYPE_LECTIN_2"/>
    <property type="match status" value="1"/>
</dbReference>
<dbReference type="InterPro" id="IPR001304">
    <property type="entry name" value="C-type_lectin-like"/>
</dbReference>
<proteinExistence type="predicted"/>
<organism evidence="4 5">
    <name type="scientific">Nomascus leucogenys</name>
    <name type="common">Northern white-cheeked gibbon</name>
    <name type="synonym">Hylobates leucogenys</name>
    <dbReference type="NCBI Taxonomy" id="61853"/>
    <lineage>
        <taxon>Eukaryota</taxon>
        <taxon>Metazoa</taxon>
        <taxon>Chordata</taxon>
        <taxon>Craniata</taxon>
        <taxon>Vertebrata</taxon>
        <taxon>Euteleostomi</taxon>
        <taxon>Mammalia</taxon>
        <taxon>Eutheria</taxon>
        <taxon>Euarchontoglires</taxon>
        <taxon>Primates</taxon>
        <taxon>Haplorrhini</taxon>
        <taxon>Catarrhini</taxon>
        <taxon>Hylobatidae</taxon>
        <taxon>Nomascus</taxon>
    </lineage>
</organism>